<dbReference type="InterPro" id="IPR013321">
    <property type="entry name" value="Arc_rbn_hlx_hlx"/>
</dbReference>
<dbReference type="RefSeq" id="WP_209462532.1">
    <property type="nucleotide sequence ID" value="NZ_CP110224.1"/>
</dbReference>
<proteinExistence type="predicted"/>
<accession>A0ABS4IEI4</accession>
<reference evidence="1 2" key="1">
    <citation type="submission" date="2021-03" db="EMBL/GenBank/DDBJ databases">
        <title>Genomic Encyclopedia of Type Strains, Phase IV (KMG-IV): sequencing the most valuable type-strain genomes for metagenomic binning, comparative biology and taxonomic classification.</title>
        <authorList>
            <person name="Goeker M."/>
        </authorList>
    </citation>
    <scope>NUCLEOTIDE SEQUENCE [LARGE SCALE GENOMIC DNA]</scope>
    <source>
        <strain evidence="1 2">DSM 25609</strain>
    </source>
</reference>
<protein>
    <recommendedName>
        <fullName evidence="3">Ribbon-helix-helix protein, CopG family</fullName>
    </recommendedName>
</protein>
<sequence length="87" mass="10069">MADPMKRKQFHMSKEDDKLLKDLAQSKGMSEAEVVREAVQEYAAKNSQQLNPLLEMAKEAEQHTVDSANDLSVNHDRYLREIHENEE</sequence>
<comment type="caution">
    <text evidence="1">The sequence shown here is derived from an EMBL/GenBank/DDBJ whole genome shotgun (WGS) entry which is preliminary data.</text>
</comment>
<name>A0ABS4IEI4_9BACI</name>
<dbReference type="EMBL" id="JAGGKX010000005">
    <property type="protein sequence ID" value="MBP1969344.1"/>
    <property type="molecule type" value="Genomic_DNA"/>
</dbReference>
<keyword evidence="2" id="KW-1185">Reference proteome</keyword>
<evidence type="ECO:0000313" key="2">
    <source>
        <dbReference type="Proteomes" id="UP001519345"/>
    </source>
</evidence>
<dbReference type="Gene3D" id="1.10.1220.10">
    <property type="entry name" value="Met repressor-like"/>
    <property type="match status" value="1"/>
</dbReference>
<evidence type="ECO:0000313" key="1">
    <source>
        <dbReference type="EMBL" id="MBP1969344.1"/>
    </source>
</evidence>
<evidence type="ECO:0008006" key="3">
    <source>
        <dbReference type="Google" id="ProtNLM"/>
    </source>
</evidence>
<dbReference type="Proteomes" id="UP001519345">
    <property type="component" value="Unassembled WGS sequence"/>
</dbReference>
<organism evidence="1 2">
    <name type="scientific">Virgibacillus natechei</name>
    <dbReference type="NCBI Taxonomy" id="1216297"/>
    <lineage>
        <taxon>Bacteria</taxon>
        <taxon>Bacillati</taxon>
        <taxon>Bacillota</taxon>
        <taxon>Bacilli</taxon>
        <taxon>Bacillales</taxon>
        <taxon>Bacillaceae</taxon>
        <taxon>Virgibacillus</taxon>
    </lineage>
</organism>
<gene>
    <name evidence="1" type="ORF">J2Z83_001448</name>
</gene>